<name>A0AAV4IH13_9GAST</name>
<gene>
    <name evidence="1" type="ORF">ElyMa_001285400</name>
</gene>
<evidence type="ECO:0000313" key="2">
    <source>
        <dbReference type="Proteomes" id="UP000762676"/>
    </source>
</evidence>
<dbReference type="AlphaFoldDB" id="A0AAV4IH13"/>
<proteinExistence type="predicted"/>
<dbReference type="EMBL" id="BMAT01002545">
    <property type="protein sequence ID" value="GFS08905.1"/>
    <property type="molecule type" value="Genomic_DNA"/>
</dbReference>
<organism evidence="1 2">
    <name type="scientific">Elysia marginata</name>
    <dbReference type="NCBI Taxonomy" id="1093978"/>
    <lineage>
        <taxon>Eukaryota</taxon>
        <taxon>Metazoa</taxon>
        <taxon>Spiralia</taxon>
        <taxon>Lophotrochozoa</taxon>
        <taxon>Mollusca</taxon>
        <taxon>Gastropoda</taxon>
        <taxon>Heterobranchia</taxon>
        <taxon>Euthyneura</taxon>
        <taxon>Panpulmonata</taxon>
        <taxon>Sacoglossa</taxon>
        <taxon>Placobranchoidea</taxon>
        <taxon>Plakobranchidae</taxon>
        <taxon>Elysia</taxon>
    </lineage>
</organism>
<evidence type="ECO:0008006" key="3">
    <source>
        <dbReference type="Google" id="ProtNLM"/>
    </source>
</evidence>
<comment type="caution">
    <text evidence="1">The sequence shown here is derived from an EMBL/GenBank/DDBJ whole genome shotgun (WGS) entry which is preliminary data.</text>
</comment>
<accession>A0AAV4IH13</accession>
<evidence type="ECO:0000313" key="1">
    <source>
        <dbReference type="EMBL" id="GFS08905.1"/>
    </source>
</evidence>
<reference evidence="1 2" key="1">
    <citation type="journal article" date="2021" name="Elife">
        <title>Chloroplast acquisition without the gene transfer in kleptoplastic sea slugs, Plakobranchus ocellatus.</title>
        <authorList>
            <person name="Maeda T."/>
            <person name="Takahashi S."/>
            <person name="Yoshida T."/>
            <person name="Shimamura S."/>
            <person name="Takaki Y."/>
            <person name="Nagai Y."/>
            <person name="Toyoda A."/>
            <person name="Suzuki Y."/>
            <person name="Arimoto A."/>
            <person name="Ishii H."/>
            <person name="Satoh N."/>
            <person name="Nishiyama T."/>
            <person name="Hasebe M."/>
            <person name="Maruyama T."/>
            <person name="Minagawa J."/>
            <person name="Obokata J."/>
            <person name="Shigenobu S."/>
        </authorList>
    </citation>
    <scope>NUCLEOTIDE SEQUENCE [LARGE SCALE GENOMIC DNA]</scope>
</reference>
<sequence>MTPRYRTDSMTFTPDFPCDGEQPFVIAEDDVRRSLGRFRDKAAGPDEIKPKLVVKIGKNVTSPVVLNTANPLSTKLHSIFTHDCKAKIPGSTNVKFADDTTVTG</sequence>
<dbReference type="Proteomes" id="UP000762676">
    <property type="component" value="Unassembled WGS sequence"/>
</dbReference>
<keyword evidence="2" id="KW-1185">Reference proteome</keyword>
<protein>
    <recommendedName>
        <fullName evidence="3">FHA domain-containing protein</fullName>
    </recommendedName>
</protein>